<dbReference type="EMBL" id="CAJVQC010127532">
    <property type="protein sequence ID" value="CAG8840714.1"/>
    <property type="molecule type" value="Genomic_DNA"/>
</dbReference>
<feature type="non-terminal residue" evidence="1">
    <location>
        <position position="1"/>
    </location>
</feature>
<organism evidence="1 2">
    <name type="scientific">Racocetra persica</name>
    <dbReference type="NCBI Taxonomy" id="160502"/>
    <lineage>
        <taxon>Eukaryota</taxon>
        <taxon>Fungi</taxon>
        <taxon>Fungi incertae sedis</taxon>
        <taxon>Mucoromycota</taxon>
        <taxon>Glomeromycotina</taxon>
        <taxon>Glomeromycetes</taxon>
        <taxon>Diversisporales</taxon>
        <taxon>Gigasporaceae</taxon>
        <taxon>Racocetra</taxon>
    </lineage>
</organism>
<feature type="non-terminal residue" evidence="1">
    <location>
        <position position="130"/>
    </location>
</feature>
<proteinExistence type="predicted"/>
<sequence length="130" mass="14514">SNLDGHASQTFHRKCDNKGATIVVGRIANSSRLVGGYNPLDWNGHNVWKKTKNSFLFVLDKNDLKKATVSRVNHNLCNRAIGCSGDHGPLFGGHDLLISNNMTIWEFKTKTYPRLINTNSLSVSDYEVLQ</sequence>
<protein>
    <submittedName>
        <fullName evidence="1">36297_t:CDS:1</fullName>
    </submittedName>
</protein>
<reference evidence="1" key="1">
    <citation type="submission" date="2021-06" db="EMBL/GenBank/DDBJ databases">
        <authorList>
            <person name="Kallberg Y."/>
            <person name="Tangrot J."/>
            <person name="Rosling A."/>
        </authorList>
    </citation>
    <scope>NUCLEOTIDE SEQUENCE</scope>
    <source>
        <strain evidence="1">MA461A</strain>
    </source>
</reference>
<evidence type="ECO:0000313" key="1">
    <source>
        <dbReference type="EMBL" id="CAG8840714.1"/>
    </source>
</evidence>
<comment type="caution">
    <text evidence="1">The sequence shown here is derived from an EMBL/GenBank/DDBJ whole genome shotgun (WGS) entry which is preliminary data.</text>
</comment>
<dbReference type="Proteomes" id="UP000789920">
    <property type="component" value="Unassembled WGS sequence"/>
</dbReference>
<keyword evidence="2" id="KW-1185">Reference proteome</keyword>
<evidence type="ECO:0000313" key="2">
    <source>
        <dbReference type="Proteomes" id="UP000789920"/>
    </source>
</evidence>
<gene>
    <name evidence="1" type="ORF">RPERSI_LOCUS31541</name>
</gene>
<name>A0ACA9SIL6_9GLOM</name>
<accession>A0ACA9SIL6</accession>